<evidence type="ECO:0000313" key="1">
    <source>
        <dbReference type="EMBL" id="MPM23755.1"/>
    </source>
</evidence>
<name>A0A644Y5D8_9ZZZZ</name>
<proteinExistence type="predicted"/>
<comment type="caution">
    <text evidence="1">The sequence shown here is derived from an EMBL/GenBank/DDBJ whole genome shotgun (WGS) entry which is preliminary data.</text>
</comment>
<dbReference type="AlphaFoldDB" id="A0A644Y5D8"/>
<dbReference type="EMBL" id="VSSQ01004104">
    <property type="protein sequence ID" value="MPM23755.1"/>
    <property type="molecule type" value="Genomic_DNA"/>
</dbReference>
<organism evidence="1">
    <name type="scientific">bioreactor metagenome</name>
    <dbReference type="NCBI Taxonomy" id="1076179"/>
    <lineage>
        <taxon>unclassified sequences</taxon>
        <taxon>metagenomes</taxon>
        <taxon>ecological metagenomes</taxon>
    </lineage>
</organism>
<evidence type="ECO:0008006" key="2">
    <source>
        <dbReference type="Google" id="ProtNLM"/>
    </source>
</evidence>
<dbReference type="AntiFam" id="ANF00204">
    <property type="entry name" value="Shadow ORF (opposite rpsA)"/>
</dbReference>
<reference evidence="1" key="1">
    <citation type="submission" date="2019-08" db="EMBL/GenBank/DDBJ databases">
        <authorList>
            <person name="Kucharzyk K."/>
            <person name="Murdoch R.W."/>
            <person name="Higgins S."/>
            <person name="Loffler F."/>
        </authorList>
    </citation>
    <scope>NUCLEOTIDE SEQUENCE</scope>
</reference>
<protein>
    <recommendedName>
        <fullName evidence="2">NAD-specific glutamate dehydrogenase</fullName>
    </recommendedName>
</protein>
<gene>
    <name evidence="1" type="ORF">SDC9_70229</name>
</gene>
<sequence length="516" mass="56565">MLLGELRNMDQSVDLVRQFDEGAERGDFGHLASYHIADLVELFDVFPGIVFDLLEAQRNALLFGVDVQNHGFDFIAGAQDFGRIVDLAGPRHIGNMDHAVDIVFDFDEGAVAGHVADLALDAAADGVLFEQDFPRIAFDLADAEGDFLVFLVDVEHHGFDDFTLADHFGRLGDALGPGHFGHMDQTFDAAFEFDESAVGHDVDHRALDPAADRVFDVDIVPRIAGLLLVAQRNAFLGEVDVADEHFDFLADFEQFARMREPTPGHVGDVEQSVDAAEVDEGPEVDDILDHAFAQLTDFHFLEQLAPAVAHGFFEQFAARNHDVAAIGIDLEDLDVIFLADVVVHVADLADIDLRTRQEGFHALNVDDDPAFDPVLHEALDHGAFAAFSGDPVPGHDGIGLVDAQHRHAVFIFDLFEEDLDFVAARNRFPVREFVGGDEAFGLVADIDQSAVGALFSHHAVKNRAGHEFLFGGGDSGEEFFHGGHVFEIDEIARFDVLGSQFFCHLVVVDSVFCRVD</sequence>
<accession>A0A644Y5D8</accession>